<dbReference type="PROSITE" id="PS50222">
    <property type="entry name" value="EF_HAND_2"/>
    <property type="match status" value="3"/>
</dbReference>
<dbReference type="Proteomes" id="UP001054821">
    <property type="component" value="Chromosome 8"/>
</dbReference>
<organism evidence="5 6">
    <name type="scientific">Prunus dulcis</name>
    <name type="common">Almond</name>
    <name type="synonym">Amygdalus dulcis</name>
    <dbReference type="NCBI Taxonomy" id="3755"/>
    <lineage>
        <taxon>Eukaryota</taxon>
        <taxon>Viridiplantae</taxon>
        <taxon>Streptophyta</taxon>
        <taxon>Embryophyta</taxon>
        <taxon>Tracheophyta</taxon>
        <taxon>Spermatophyta</taxon>
        <taxon>Magnoliopsida</taxon>
        <taxon>eudicotyledons</taxon>
        <taxon>Gunneridae</taxon>
        <taxon>Pentapetalae</taxon>
        <taxon>rosids</taxon>
        <taxon>fabids</taxon>
        <taxon>Rosales</taxon>
        <taxon>Rosaceae</taxon>
        <taxon>Amygdaloideae</taxon>
        <taxon>Amygdaleae</taxon>
        <taxon>Prunus</taxon>
    </lineage>
</organism>
<comment type="caution">
    <text evidence="5">The sequence shown here is derived from an EMBL/GenBank/DDBJ whole genome shotgun (WGS) entry which is preliminary data.</text>
</comment>
<dbReference type="SUPFAM" id="SSF47473">
    <property type="entry name" value="EF-hand"/>
    <property type="match status" value="1"/>
</dbReference>
<protein>
    <recommendedName>
        <fullName evidence="4">EF-hand domain-containing protein</fullName>
    </recommendedName>
</protein>
<dbReference type="InterPro" id="IPR018247">
    <property type="entry name" value="EF_Hand_1_Ca_BS"/>
</dbReference>
<evidence type="ECO:0000256" key="1">
    <source>
        <dbReference type="ARBA" id="ARBA00022737"/>
    </source>
</evidence>
<dbReference type="InterPro" id="IPR002048">
    <property type="entry name" value="EF_hand_dom"/>
</dbReference>
<feature type="domain" description="EF-hand" evidence="4">
    <location>
        <begin position="94"/>
        <end position="129"/>
    </location>
</feature>
<dbReference type="CDD" id="cd00051">
    <property type="entry name" value="EFh"/>
    <property type="match status" value="1"/>
</dbReference>
<dbReference type="InterPro" id="IPR050230">
    <property type="entry name" value="CALM/Myosin/TropC-like"/>
</dbReference>
<dbReference type="Gene3D" id="1.10.238.10">
    <property type="entry name" value="EF-hand"/>
    <property type="match status" value="1"/>
</dbReference>
<dbReference type="PROSITE" id="PS00018">
    <property type="entry name" value="EF_HAND_1"/>
    <property type="match status" value="1"/>
</dbReference>
<dbReference type="SMART" id="SM00054">
    <property type="entry name" value="EFh"/>
    <property type="match status" value="3"/>
</dbReference>
<keyword evidence="1" id="KW-0677">Repeat</keyword>
<dbReference type="PANTHER" id="PTHR23048">
    <property type="entry name" value="MYOSIN LIGHT CHAIN 1, 3"/>
    <property type="match status" value="1"/>
</dbReference>
<feature type="region of interest" description="Disordered" evidence="3">
    <location>
        <begin position="1"/>
        <end position="31"/>
    </location>
</feature>
<evidence type="ECO:0000256" key="2">
    <source>
        <dbReference type="ARBA" id="ARBA00022837"/>
    </source>
</evidence>
<evidence type="ECO:0000256" key="3">
    <source>
        <dbReference type="SAM" id="MobiDB-lite"/>
    </source>
</evidence>
<dbReference type="GO" id="GO:0005509">
    <property type="term" value="F:calcium ion binding"/>
    <property type="evidence" value="ECO:0007669"/>
    <property type="project" value="InterPro"/>
</dbReference>
<evidence type="ECO:0000313" key="5">
    <source>
        <dbReference type="EMBL" id="KAI5313319.1"/>
    </source>
</evidence>
<gene>
    <name evidence="5" type="ORF">L3X38_042493</name>
</gene>
<keyword evidence="2" id="KW-0106">Calcium</keyword>
<keyword evidence="6" id="KW-1185">Reference proteome</keyword>
<dbReference type="GO" id="GO:0016460">
    <property type="term" value="C:myosin II complex"/>
    <property type="evidence" value="ECO:0007669"/>
    <property type="project" value="TreeGrafter"/>
</dbReference>
<feature type="domain" description="EF-hand" evidence="4">
    <location>
        <begin position="167"/>
        <end position="202"/>
    </location>
</feature>
<name>A0AAD4UV20_PRUDU</name>
<reference evidence="5 6" key="1">
    <citation type="journal article" date="2022" name="G3 (Bethesda)">
        <title>Whole-genome sequence and methylome profiling of the almond [Prunus dulcis (Mill.) D.A. Webb] cultivar 'Nonpareil'.</title>
        <authorList>
            <person name="D'Amico-Willman K.M."/>
            <person name="Ouma W.Z."/>
            <person name="Meulia T."/>
            <person name="Sideli G.M."/>
            <person name="Gradziel T.M."/>
            <person name="Fresnedo-Ramirez J."/>
        </authorList>
    </citation>
    <scope>NUCLEOTIDE SEQUENCE [LARGE SCALE GENOMIC DNA]</scope>
    <source>
        <strain evidence="5">Clone GOH B32 T37-40</strain>
    </source>
</reference>
<feature type="domain" description="EF-hand" evidence="4">
    <location>
        <begin position="130"/>
        <end position="165"/>
    </location>
</feature>
<dbReference type="PANTHER" id="PTHR23048:SF0">
    <property type="entry name" value="CALMODULIN LIKE 3"/>
    <property type="match status" value="1"/>
</dbReference>
<feature type="compositionally biased region" description="Basic and acidic residues" evidence="3">
    <location>
        <begin position="1"/>
        <end position="25"/>
    </location>
</feature>
<dbReference type="InterPro" id="IPR011992">
    <property type="entry name" value="EF-hand-dom_pair"/>
</dbReference>
<evidence type="ECO:0000259" key="4">
    <source>
        <dbReference type="PROSITE" id="PS50222"/>
    </source>
</evidence>
<sequence length="218" mass="24893">MSNLRRVLERKEREEEEIKRGRAEEDREADEEEEELVVAVCMLNESRQHHRRCALNMDRHRQSRGKNLLEDHIPNQQYCILRGATQMLDEEKLSQVLGLVEAFKAFDAENDGKINPAELGGILGSLVCKTSDQDVRAMRQQGDTNRDGFLSIEEFLGMNTKNMEFRKLEDVLKNAFEALDVDGEEIVIVEELYEVMGDDFGLGSSLEDCQGIIASMLI</sequence>
<accession>A0AAD4UV20</accession>
<dbReference type="Pfam" id="PF13499">
    <property type="entry name" value="EF-hand_7"/>
    <property type="match status" value="1"/>
</dbReference>
<proteinExistence type="predicted"/>
<dbReference type="FunFam" id="1.10.238.10:FF:000178">
    <property type="entry name" value="Calmodulin-2 A"/>
    <property type="match status" value="1"/>
</dbReference>
<evidence type="ECO:0000313" key="6">
    <source>
        <dbReference type="Proteomes" id="UP001054821"/>
    </source>
</evidence>
<dbReference type="AlphaFoldDB" id="A0AAD4UV20"/>
<dbReference type="EMBL" id="JAJFAZ020000008">
    <property type="protein sequence ID" value="KAI5313319.1"/>
    <property type="molecule type" value="Genomic_DNA"/>
</dbReference>